<evidence type="ECO:0000256" key="2">
    <source>
        <dbReference type="ARBA" id="ARBA00022723"/>
    </source>
</evidence>
<dbReference type="InterPro" id="IPR005122">
    <property type="entry name" value="Uracil-DNA_glycosylase-like"/>
</dbReference>
<organism evidence="9 10">
    <name type="scientific">Desulfofustis limnaeus</name>
    <dbReference type="NCBI Taxonomy" id="2740163"/>
    <lineage>
        <taxon>Bacteria</taxon>
        <taxon>Pseudomonadati</taxon>
        <taxon>Thermodesulfobacteriota</taxon>
        <taxon>Desulfobulbia</taxon>
        <taxon>Desulfobulbales</taxon>
        <taxon>Desulfocapsaceae</taxon>
        <taxon>Desulfofustis</taxon>
    </lineage>
</organism>
<keyword evidence="4" id="KW-0378">Hydrolase</keyword>
<feature type="domain" description="Uracil-DNA glycosylase-like" evidence="8">
    <location>
        <begin position="5"/>
        <end position="118"/>
    </location>
</feature>
<dbReference type="InterPro" id="IPR036895">
    <property type="entry name" value="Uracil-DNA_glycosylase-like_sf"/>
</dbReference>
<keyword evidence="1" id="KW-0004">4Fe-4S</keyword>
<gene>
    <name evidence="9" type="ORF">DPPLL_02280</name>
</gene>
<evidence type="ECO:0000256" key="6">
    <source>
        <dbReference type="ARBA" id="ARBA00023014"/>
    </source>
</evidence>
<keyword evidence="3" id="KW-0227">DNA damage</keyword>
<dbReference type="PANTHER" id="PTHR33693">
    <property type="entry name" value="TYPE-5 URACIL-DNA GLYCOSYLASE"/>
    <property type="match status" value="1"/>
</dbReference>
<dbReference type="EMBL" id="AP025516">
    <property type="protein sequence ID" value="BDD85863.1"/>
    <property type="molecule type" value="Genomic_DNA"/>
</dbReference>
<keyword evidence="6" id="KW-0411">Iron-sulfur</keyword>
<dbReference type="SUPFAM" id="SSF52141">
    <property type="entry name" value="Uracil-DNA glycosylase-like"/>
    <property type="match status" value="1"/>
</dbReference>
<keyword evidence="5" id="KW-0408">Iron</keyword>
<keyword evidence="7" id="KW-0234">DNA repair</keyword>
<sequence>MVERMKTALGLSPDHVYVTSLIKCGVPAAVRPSLEQAKTCSRYVRRQVELLQPEVVCAMGTFAAQVLTGIDRPLSMLRGRVLPGGLGDESQLVVVPTYHPTFLLQNPDMKSAAWQDLQLVMKKLGLQHRNA</sequence>
<keyword evidence="2" id="KW-0479">Metal-binding</keyword>
<accession>A0ABN6LYZ9</accession>
<dbReference type="Proteomes" id="UP000830055">
    <property type="component" value="Chromosome"/>
</dbReference>
<evidence type="ECO:0000256" key="3">
    <source>
        <dbReference type="ARBA" id="ARBA00022763"/>
    </source>
</evidence>
<reference evidence="9 10" key="1">
    <citation type="submission" date="2022-01" db="EMBL/GenBank/DDBJ databases">
        <title>Desulfofustis limnae sp. nov., a novel mesophilic sulfate-reducing bacterium isolated from marsh soil.</title>
        <authorList>
            <person name="Watanabe M."/>
            <person name="Takahashi A."/>
            <person name="Kojima H."/>
            <person name="Fukui M."/>
        </authorList>
    </citation>
    <scope>NUCLEOTIDE SEQUENCE [LARGE SCALE GENOMIC DNA]</scope>
    <source>
        <strain evidence="9 10">PPLL</strain>
    </source>
</reference>
<dbReference type="InterPro" id="IPR051536">
    <property type="entry name" value="UDG_Type-4/5"/>
</dbReference>
<evidence type="ECO:0000259" key="8">
    <source>
        <dbReference type="Pfam" id="PF03167"/>
    </source>
</evidence>
<dbReference type="CDD" id="cd10030">
    <property type="entry name" value="UDG-F4_TTUDGA_SPO1dp_like"/>
    <property type="match status" value="1"/>
</dbReference>
<evidence type="ECO:0000256" key="7">
    <source>
        <dbReference type="ARBA" id="ARBA00023204"/>
    </source>
</evidence>
<evidence type="ECO:0000313" key="9">
    <source>
        <dbReference type="EMBL" id="BDD85863.1"/>
    </source>
</evidence>
<protein>
    <recommendedName>
        <fullName evidence="8">Uracil-DNA glycosylase-like domain-containing protein</fullName>
    </recommendedName>
</protein>
<dbReference type="Gene3D" id="3.40.470.10">
    <property type="entry name" value="Uracil-DNA glycosylase-like domain"/>
    <property type="match status" value="1"/>
</dbReference>
<dbReference type="PANTHER" id="PTHR33693:SF1">
    <property type="entry name" value="TYPE-4 URACIL-DNA GLYCOSYLASE"/>
    <property type="match status" value="1"/>
</dbReference>
<evidence type="ECO:0000256" key="5">
    <source>
        <dbReference type="ARBA" id="ARBA00023004"/>
    </source>
</evidence>
<evidence type="ECO:0000313" key="10">
    <source>
        <dbReference type="Proteomes" id="UP000830055"/>
    </source>
</evidence>
<dbReference type="Pfam" id="PF03167">
    <property type="entry name" value="UDG"/>
    <property type="match status" value="1"/>
</dbReference>
<keyword evidence="10" id="KW-1185">Reference proteome</keyword>
<evidence type="ECO:0000256" key="1">
    <source>
        <dbReference type="ARBA" id="ARBA00022485"/>
    </source>
</evidence>
<name>A0ABN6LYZ9_9BACT</name>
<proteinExistence type="predicted"/>
<evidence type="ECO:0000256" key="4">
    <source>
        <dbReference type="ARBA" id="ARBA00022801"/>
    </source>
</evidence>